<keyword evidence="7 10" id="KW-1133">Transmembrane helix</keyword>
<feature type="transmembrane region" description="Helical" evidence="10">
    <location>
        <begin position="198"/>
        <end position="217"/>
    </location>
</feature>
<keyword evidence="2" id="KW-0813">Transport</keyword>
<keyword evidence="12" id="KW-1185">Reference proteome</keyword>
<evidence type="ECO:0000256" key="1">
    <source>
        <dbReference type="ARBA" id="ARBA00004651"/>
    </source>
</evidence>
<keyword evidence="4" id="KW-0633">Potassium transport</keyword>
<dbReference type="AlphaFoldDB" id="A0A8J7VYH6"/>
<protein>
    <submittedName>
        <fullName evidence="11">TrkH family potassium uptake protein</fullName>
    </submittedName>
</protein>
<keyword evidence="8" id="KW-0406">Ion transport</keyword>
<keyword evidence="3" id="KW-1003">Cell membrane</keyword>
<dbReference type="Pfam" id="PF02386">
    <property type="entry name" value="TrkH"/>
    <property type="match status" value="1"/>
</dbReference>
<evidence type="ECO:0000256" key="4">
    <source>
        <dbReference type="ARBA" id="ARBA00022538"/>
    </source>
</evidence>
<keyword evidence="5 10" id="KW-0812">Transmembrane</keyword>
<dbReference type="NCBIfam" id="TIGR00933">
    <property type="entry name" value="2a38"/>
    <property type="match status" value="1"/>
</dbReference>
<evidence type="ECO:0000256" key="10">
    <source>
        <dbReference type="SAM" id="Phobius"/>
    </source>
</evidence>
<evidence type="ECO:0000256" key="5">
    <source>
        <dbReference type="ARBA" id="ARBA00022692"/>
    </source>
</evidence>
<dbReference type="Proteomes" id="UP000675664">
    <property type="component" value="Unassembled WGS sequence"/>
</dbReference>
<evidence type="ECO:0000256" key="6">
    <source>
        <dbReference type="ARBA" id="ARBA00022958"/>
    </source>
</evidence>
<comment type="subcellular location">
    <subcellularLocation>
        <location evidence="1">Cell membrane</location>
        <topology evidence="1">Multi-pass membrane protein</topology>
    </subcellularLocation>
</comment>
<feature type="transmembrane region" description="Helical" evidence="10">
    <location>
        <begin position="304"/>
        <end position="331"/>
    </location>
</feature>
<proteinExistence type="predicted"/>
<evidence type="ECO:0000256" key="9">
    <source>
        <dbReference type="ARBA" id="ARBA00023136"/>
    </source>
</evidence>
<dbReference type="EMBL" id="JAGSND010000002">
    <property type="protein sequence ID" value="MBR0597021.1"/>
    <property type="molecule type" value="Genomic_DNA"/>
</dbReference>
<dbReference type="RefSeq" id="WP_227017153.1">
    <property type="nucleotide sequence ID" value="NZ_JAGSND010000002.1"/>
</dbReference>
<evidence type="ECO:0000256" key="8">
    <source>
        <dbReference type="ARBA" id="ARBA00023065"/>
    </source>
</evidence>
<name>A0A8J7VYH6_9FIRM</name>
<feature type="transmembrane region" description="Helical" evidence="10">
    <location>
        <begin position="352"/>
        <end position="374"/>
    </location>
</feature>
<keyword evidence="9 10" id="KW-0472">Membrane</keyword>
<feature type="transmembrane region" description="Helical" evidence="10">
    <location>
        <begin position="229"/>
        <end position="252"/>
    </location>
</feature>
<feature type="transmembrane region" description="Helical" evidence="10">
    <location>
        <begin position="48"/>
        <end position="70"/>
    </location>
</feature>
<accession>A0A8J7VYH6</accession>
<evidence type="ECO:0000313" key="12">
    <source>
        <dbReference type="Proteomes" id="UP000675664"/>
    </source>
</evidence>
<feature type="transmembrane region" description="Helical" evidence="10">
    <location>
        <begin position="412"/>
        <end position="433"/>
    </location>
</feature>
<dbReference type="PANTHER" id="PTHR32024:SF1">
    <property type="entry name" value="KTR SYSTEM POTASSIUM UPTAKE PROTEIN B"/>
    <property type="match status" value="1"/>
</dbReference>
<comment type="caution">
    <text evidence="11">The sequence shown here is derived from an EMBL/GenBank/DDBJ whole genome shotgun (WGS) entry which is preliminary data.</text>
</comment>
<feature type="transmembrane region" description="Helical" evidence="10">
    <location>
        <begin position="164"/>
        <end position="186"/>
    </location>
</feature>
<feature type="transmembrane region" description="Helical" evidence="10">
    <location>
        <begin position="21"/>
        <end position="42"/>
    </location>
</feature>
<sequence>MAYITYSKKNKKLTNISPTRIIVSSFVMIIFVGACLLNLPMASNDGKSIGFLDALFTATSATCVTGLVVADTLTQWTLLGQIVILILIQVGGLGLVTLTTFFSVLLGKKVSLKGKIIAQESISEYSYTDVLGMIKNIVLITAVIELIGAAFLSISFVPRFGVRGIYLSIFHSISAFCNAGFDLFGNYSSLTGFYEDPLVIYATALLIIVGGLGFIVWKDLYHFRIEHKLYLHTKIVLIVTFFLIVFGAVSFFGLEYSNPDTMGGLTLFQKVNAAFFHSVTCRTAGFNTLPLDEMSEVSKMVSILLMYIGAAPGSTAGGIKVTTFGIILMAIISNIKGDSETIVLRRRVSQEVVSKALSIVGLSMVLIFIMTVIINGVEKLSFINVLYEVTSSFGTVGLSTGMTPSLHNISKILIIFTMFLGRVGPLTFAIAIAMRANKRMQNAVFPEGKIMVG</sequence>
<feature type="transmembrane region" description="Helical" evidence="10">
    <location>
        <begin position="82"/>
        <end position="106"/>
    </location>
</feature>
<reference evidence="11" key="2">
    <citation type="submission" date="2021-04" db="EMBL/GenBank/DDBJ databases">
        <authorList>
            <person name="Liu J."/>
        </authorList>
    </citation>
    <scope>NUCLEOTIDE SEQUENCE</scope>
    <source>
        <strain evidence="11">BAD-6</strain>
    </source>
</reference>
<gene>
    <name evidence="11" type="ORF">KCX82_03970</name>
</gene>
<dbReference type="GO" id="GO:0005886">
    <property type="term" value="C:plasma membrane"/>
    <property type="evidence" value="ECO:0007669"/>
    <property type="project" value="UniProtKB-SubCell"/>
</dbReference>
<reference evidence="11" key="1">
    <citation type="submission" date="2021-04" db="EMBL/GenBank/DDBJ databases">
        <title>Sinoanaerobacter chloroacetimidivorans sp. nov., an obligate anaerobic bacterium isolated from anaerobic sludge.</title>
        <authorList>
            <person name="Bao Y."/>
        </authorList>
    </citation>
    <scope>NUCLEOTIDE SEQUENCE</scope>
    <source>
        <strain evidence="11">BAD-6</strain>
    </source>
</reference>
<evidence type="ECO:0000313" key="11">
    <source>
        <dbReference type="EMBL" id="MBR0597021.1"/>
    </source>
</evidence>
<dbReference type="InterPro" id="IPR004772">
    <property type="entry name" value="TrkH"/>
</dbReference>
<feature type="transmembrane region" description="Helical" evidence="10">
    <location>
        <begin position="137"/>
        <end position="157"/>
    </location>
</feature>
<dbReference type="PANTHER" id="PTHR32024">
    <property type="entry name" value="TRK SYSTEM POTASSIUM UPTAKE PROTEIN TRKG-RELATED"/>
    <property type="match status" value="1"/>
</dbReference>
<dbReference type="InterPro" id="IPR003445">
    <property type="entry name" value="Cat_transpt"/>
</dbReference>
<organism evidence="11 12">
    <name type="scientific">Sinanaerobacter chloroacetimidivorans</name>
    <dbReference type="NCBI Taxonomy" id="2818044"/>
    <lineage>
        <taxon>Bacteria</taxon>
        <taxon>Bacillati</taxon>
        <taxon>Bacillota</taxon>
        <taxon>Clostridia</taxon>
        <taxon>Peptostreptococcales</taxon>
        <taxon>Anaerovoracaceae</taxon>
        <taxon>Sinanaerobacter</taxon>
    </lineage>
</organism>
<evidence type="ECO:0000256" key="3">
    <source>
        <dbReference type="ARBA" id="ARBA00022475"/>
    </source>
</evidence>
<evidence type="ECO:0000256" key="2">
    <source>
        <dbReference type="ARBA" id="ARBA00022448"/>
    </source>
</evidence>
<dbReference type="GO" id="GO:0015379">
    <property type="term" value="F:potassium:chloride symporter activity"/>
    <property type="evidence" value="ECO:0007669"/>
    <property type="project" value="InterPro"/>
</dbReference>
<evidence type="ECO:0000256" key="7">
    <source>
        <dbReference type="ARBA" id="ARBA00022989"/>
    </source>
</evidence>
<keyword evidence="6" id="KW-0630">Potassium</keyword>